<accession>A0A5N6T3B5</accession>
<keyword evidence="2" id="KW-1185">Reference proteome</keyword>
<reference evidence="1 2" key="1">
    <citation type="submission" date="2019-04" db="EMBL/GenBank/DDBJ databases">
        <title>Friends and foes A comparative genomics study of 23 Aspergillus species from section Flavi.</title>
        <authorList>
            <consortium name="DOE Joint Genome Institute"/>
            <person name="Kjaerbolling I."/>
            <person name="Vesth T."/>
            <person name="Frisvad J.C."/>
            <person name="Nybo J.L."/>
            <person name="Theobald S."/>
            <person name="Kildgaard S."/>
            <person name="Isbrandt T."/>
            <person name="Kuo A."/>
            <person name="Sato A."/>
            <person name="Lyhne E.K."/>
            <person name="Kogle M.E."/>
            <person name="Wiebenga A."/>
            <person name="Kun R.S."/>
            <person name="Lubbers R.J."/>
            <person name="Makela M.R."/>
            <person name="Barry K."/>
            <person name="Chovatia M."/>
            <person name="Clum A."/>
            <person name="Daum C."/>
            <person name="Haridas S."/>
            <person name="He G."/>
            <person name="LaButti K."/>
            <person name="Lipzen A."/>
            <person name="Mondo S."/>
            <person name="Riley R."/>
            <person name="Salamov A."/>
            <person name="Simmons B.A."/>
            <person name="Magnuson J.K."/>
            <person name="Henrissat B."/>
            <person name="Mortensen U.H."/>
            <person name="Larsen T.O."/>
            <person name="Devries R.P."/>
            <person name="Grigoriev I.V."/>
            <person name="Machida M."/>
            <person name="Baker S.E."/>
            <person name="Andersen M.R."/>
        </authorList>
    </citation>
    <scope>NUCLEOTIDE SEQUENCE [LARGE SCALE GENOMIC DNA]</scope>
    <source>
        <strain evidence="1 2">CBS 117625</strain>
    </source>
</reference>
<dbReference type="RefSeq" id="XP_031916754.1">
    <property type="nucleotide sequence ID" value="XM_032053731.1"/>
</dbReference>
<evidence type="ECO:0000313" key="2">
    <source>
        <dbReference type="Proteomes" id="UP000325672"/>
    </source>
</evidence>
<dbReference type="AlphaFoldDB" id="A0A5N6T3B5"/>
<evidence type="ECO:0000313" key="1">
    <source>
        <dbReference type="EMBL" id="KAE8140691.1"/>
    </source>
</evidence>
<dbReference type="GeneID" id="43637941"/>
<sequence length="79" mass="9381">MVCKVQFGQLSLDMRYHRIFVLLVYRIACERPRRYLAIFFHFPPNQLRSCTSLLPGEFPCSSLSLYLFVAVRCSCPRRY</sequence>
<proteinExistence type="predicted"/>
<dbReference type="Proteomes" id="UP000325672">
    <property type="component" value="Unassembled WGS sequence"/>
</dbReference>
<name>A0A5N6T3B5_ASPPS</name>
<dbReference type="EMBL" id="ML743560">
    <property type="protein sequence ID" value="KAE8140691.1"/>
    <property type="molecule type" value="Genomic_DNA"/>
</dbReference>
<protein>
    <submittedName>
        <fullName evidence="1">Uncharacterized protein</fullName>
    </submittedName>
</protein>
<organism evidence="1 2">
    <name type="scientific">Aspergillus pseudotamarii</name>
    <dbReference type="NCBI Taxonomy" id="132259"/>
    <lineage>
        <taxon>Eukaryota</taxon>
        <taxon>Fungi</taxon>
        <taxon>Dikarya</taxon>
        <taxon>Ascomycota</taxon>
        <taxon>Pezizomycotina</taxon>
        <taxon>Eurotiomycetes</taxon>
        <taxon>Eurotiomycetidae</taxon>
        <taxon>Eurotiales</taxon>
        <taxon>Aspergillaceae</taxon>
        <taxon>Aspergillus</taxon>
        <taxon>Aspergillus subgen. Circumdati</taxon>
    </lineage>
</organism>
<gene>
    <name evidence="1" type="ORF">BDV38DRAFT_239114</name>
</gene>